<dbReference type="InterPro" id="IPR007138">
    <property type="entry name" value="ABM_dom"/>
</dbReference>
<keyword evidence="2" id="KW-0560">Oxidoreductase</keyword>
<gene>
    <name evidence="2" type="ORF">ACFFSA_13765</name>
</gene>
<dbReference type="GO" id="GO:0004497">
    <property type="term" value="F:monooxygenase activity"/>
    <property type="evidence" value="ECO:0007669"/>
    <property type="project" value="UniProtKB-KW"/>
</dbReference>
<feature type="domain" description="ABM" evidence="1">
    <location>
        <begin position="2"/>
        <end position="88"/>
    </location>
</feature>
<dbReference type="SUPFAM" id="SSF54909">
    <property type="entry name" value="Dimeric alpha+beta barrel"/>
    <property type="match status" value="1"/>
</dbReference>
<accession>A0ABV5RXI0</accession>
<evidence type="ECO:0000313" key="2">
    <source>
        <dbReference type="EMBL" id="MFB9624149.1"/>
    </source>
</evidence>
<organism evidence="2 3">
    <name type="scientific">Nonomuraea helvata</name>
    <dbReference type="NCBI Taxonomy" id="37484"/>
    <lineage>
        <taxon>Bacteria</taxon>
        <taxon>Bacillati</taxon>
        <taxon>Actinomycetota</taxon>
        <taxon>Actinomycetes</taxon>
        <taxon>Streptosporangiales</taxon>
        <taxon>Streptosporangiaceae</taxon>
        <taxon>Nonomuraea</taxon>
    </lineage>
</organism>
<dbReference type="Proteomes" id="UP001589532">
    <property type="component" value="Unassembled WGS sequence"/>
</dbReference>
<keyword evidence="2" id="KW-0503">Monooxygenase</keyword>
<dbReference type="RefSeq" id="WP_344995832.1">
    <property type="nucleotide sequence ID" value="NZ_BAAAXV010000008.1"/>
</dbReference>
<dbReference type="Gene3D" id="3.30.70.100">
    <property type="match status" value="1"/>
</dbReference>
<evidence type="ECO:0000259" key="1">
    <source>
        <dbReference type="PROSITE" id="PS51725"/>
    </source>
</evidence>
<reference evidence="2 3" key="1">
    <citation type="submission" date="2024-09" db="EMBL/GenBank/DDBJ databases">
        <authorList>
            <person name="Sun Q."/>
            <person name="Mori K."/>
        </authorList>
    </citation>
    <scope>NUCLEOTIDE SEQUENCE [LARGE SCALE GENOMIC DNA]</scope>
    <source>
        <strain evidence="2 3">JCM 3143</strain>
    </source>
</reference>
<name>A0ABV5RXI0_9ACTN</name>
<dbReference type="InterPro" id="IPR050744">
    <property type="entry name" value="AI-2_Isomerase_LsrG"/>
</dbReference>
<keyword evidence="3" id="KW-1185">Reference proteome</keyword>
<dbReference type="Pfam" id="PF03992">
    <property type="entry name" value="ABM"/>
    <property type="match status" value="1"/>
</dbReference>
<dbReference type="PANTHER" id="PTHR33336">
    <property type="entry name" value="QUINOL MONOOXYGENASE YGIN-RELATED"/>
    <property type="match status" value="1"/>
</dbReference>
<evidence type="ECO:0000313" key="3">
    <source>
        <dbReference type="Proteomes" id="UP001589532"/>
    </source>
</evidence>
<dbReference type="EMBL" id="JBHMBW010000011">
    <property type="protein sequence ID" value="MFB9624149.1"/>
    <property type="molecule type" value="Genomic_DNA"/>
</dbReference>
<dbReference type="EC" id="1.-.-.-" evidence="2"/>
<comment type="caution">
    <text evidence="2">The sequence shown here is derived from an EMBL/GenBank/DDBJ whole genome shotgun (WGS) entry which is preliminary data.</text>
</comment>
<sequence>MTVVIALLKAKPDCVDEVEQRLRDLQRRTRDEPGALEYAVHRRDSGGFLLYERYVDQAACDAHFAAPYVTEFLHETERWLEEAPRVEFGHVLVSFQPV</sequence>
<dbReference type="InterPro" id="IPR011008">
    <property type="entry name" value="Dimeric_a/b-barrel"/>
</dbReference>
<dbReference type="PROSITE" id="PS51725">
    <property type="entry name" value="ABM"/>
    <property type="match status" value="1"/>
</dbReference>
<dbReference type="PANTHER" id="PTHR33336:SF3">
    <property type="entry name" value="ABM DOMAIN-CONTAINING PROTEIN"/>
    <property type="match status" value="1"/>
</dbReference>
<protein>
    <submittedName>
        <fullName evidence="2">Quinol monooxygenase</fullName>
        <ecNumber evidence="2">1.-.-.-</ecNumber>
    </submittedName>
</protein>
<proteinExistence type="predicted"/>